<dbReference type="SUPFAM" id="SSF109854">
    <property type="entry name" value="DinB/YfiT-like putative metalloenzymes"/>
    <property type="match status" value="1"/>
</dbReference>
<gene>
    <name evidence="2" type="ORF">HII30_14975</name>
</gene>
<accession>A0A848M8Y3</accession>
<keyword evidence="3" id="KW-1185">Reference proteome</keyword>
<sequence>MLNKLEKKDYPEYFEKYVELITDSDIVHALKQQLEQTSALFKGLTEDQLLHRYAEGKWAVKEVFGHIMDHERLLSYWLYRFARGDMTPLSGGDRELSVQNARYIERSAASLIEEYAAVRQSTIQLLQGLPEEAWSRNGYAGDQVMSVQALAFIIAGHEKYHINMIEERYLKL</sequence>
<dbReference type="InterPro" id="IPR024775">
    <property type="entry name" value="DinB-like"/>
</dbReference>
<reference evidence="2 3" key="1">
    <citation type="submission" date="2020-04" db="EMBL/GenBank/DDBJ databases">
        <title>Paenibacillus algicola sp. nov., a novel marine bacterium producing alginate lyase.</title>
        <authorList>
            <person name="Huang H."/>
        </authorList>
    </citation>
    <scope>NUCLEOTIDE SEQUENCE [LARGE SCALE GENOMIC DNA]</scope>
    <source>
        <strain evidence="2 3">L7-75</strain>
    </source>
</reference>
<name>A0A848M8Y3_PAELE</name>
<dbReference type="RefSeq" id="WP_169505849.1">
    <property type="nucleotide sequence ID" value="NZ_JABBPN010000014.1"/>
</dbReference>
<evidence type="ECO:0000259" key="1">
    <source>
        <dbReference type="Pfam" id="PF12867"/>
    </source>
</evidence>
<comment type="caution">
    <text evidence="2">The sequence shown here is derived from an EMBL/GenBank/DDBJ whole genome shotgun (WGS) entry which is preliminary data.</text>
</comment>
<dbReference type="EMBL" id="JABBPN010000014">
    <property type="protein sequence ID" value="NMO97066.1"/>
    <property type="molecule type" value="Genomic_DNA"/>
</dbReference>
<evidence type="ECO:0000313" key="3">
    <source>
        <dbReference type="Proteomes" id="UP000565468"/>
    </source>
</evidence>
<dbReference type="InterPro" id="IPR034660">
    <property type="entry name" value="DinB/YfiT-like"/>
</dbReference>
<dbReference type="AlphaFoldDB" id="A0A848M8Y3"/>
<organism evidence="2 3">
    <name type="scientific">Paenibacillus lemnae</name>
    <dbReference type="NCBI Taxonomy" id="1330551"/>
    <lineage>
        <taxon>Bacteria</taxon>
        <taxon>Bacillati</taxon>
        <taxon>Bacillota</taxon>
        <taxon>Bacilli</taxon>
        <taxon>Bacillales</taxon>
        <taxon>Paenibacillaceae</taxon>
        <taxon>Paenibacillus</taxon>
    </lineage>
</organism>
<feature type="domain" description="DinB-like" evidence="1">
    <location>
        <begin position="29"/>
        <end position="165"/>
    </location>
</feature>
<evidence type="ECO:0000313" key="2">
    <source>
        <dbReference type="EMBL" id="NMO97066.1"/>
    </source>
</evidence>
<proteinExistence type="predicted"/>
<protein>
    <submittedName>
        <fullName evidence="2">DinB family protein</fullName>
    </submittedName>
</protein>
<dbReference type="Proteomes" id="UP000565468">
    <property type="component" value="Unassembled WGS sequence"/>
</dbReference>
<dbReference type="Gene3D" id="1.20.120.450">
    <property type="entry name" value="dinb family like domain"/>
    <property type="match status" value="1"/>
</dbReference>
<dbReference type="Pfam" id="PF12867">
    <property type="entry name" value="DinB_2"/>
    <property type="match status" value="1"/>
</dbReference>